<accession>N4WYT7</accession>
<sequence>MSWKSVEMQIALPRTQDAGKMQDLMQQQGRVMQNQLAQTIASEEIKRRKQVNQSDANEKANNDQEESETPAPLPTIKHQQKQQQEATKHPYLGKRFDFST</sequence>
<proteinExistence type="predicted"/>
<organism evidence="2 3">
    <name type="scientific">Gracilibacillus halophilus YIM-C55.5</name>
    <dbReference type="NCBI Taxonomy" id="1308866"/>
    <lineage>
        <taxon>Bacteria</taxon>
        <taxon>Bacillati</taxon>
        <taxon>Bacillota</taxon>
        <taxon>Bacilli</taxon>
        <taxon>Bacillales</taxon>
        <taxon>Bacillaceae</taxon>
        <taxon>Gracilibacillus</taxon>
    </lineage>
</organism>
<comment type="caution">
    <text evidence="2">The sequence shown here is derived from an EMBL/GenBank/DDBJ whole genome shotgun (WGS) entry which is preliminary data.</text>
</comment>
<dbReference type="EMBL" id="APML01000004">
    <property type="protein sequence ID" value="ENH98211.1"/>
    <property type="molecule type" value="Genomic_DNA"/>
</dbReference>
<name>N4WYT7_9BACI</name>
<dbReference type="eggNOG" id="ENOG5033IFA">
    <property type="taxonomic scope" value="Bacteria"/>
</dbReference>
<dbReference type="STRING" id="1308866.J416_00659"/>
<dbReference type="OrthoDB" id="2476294at2"/>
<feature type="region of interest" description="Disordered" evidence="1">
    <location>
        <begin position="42"/>
        <end position="100"/>
    </location>
</feature>
<keyword evidence="3" id="KW-1185">Reference proteome</keyword>
<protein>
    <submittedName>
        <fullName evidence="2">Uncharacterized protein</fullName>
    </submittedName>
</protein>
<evidence type="ECO:0000313" key="2">
    <source>
        <dbReference type="EMBL" id="ENH98211.1"/>
    </source>
</evidence>
<dbReference type="Proteomes" id="UP000012283">
    <property type="component" value="Unassembled WGS sequence"/>
</dbReference>
<reference evidence="2 3" key="1">
    <citation type="submission" date="2013-03" db="EMBL/GenBank/DDBJ databases">
        <title>Draft genome sequence of Gracibacillus halophilus YIM-C55.5, a moderately halophilic and thermophilic organism from the Xiaochaidamu salt lake.</title>
        <authorList>
            <person name="Sugumar T."/>
            <person name="Polireddy D.R."/>
            <person name="Antony A."/>
            <person name="Madhava Y.R."/>
            <person name="Sivakumar N."/>
        </authorList>
    </citation>
    <scope>NUCLEOTIDE SEQUENCE [LARGE SCALE GENOMIC DNA]</scope>
    <source>
        <strain evidence="2 3">YIM-C55.5</strain>
    </source>
</reference>
<dbReference type="PATRIC" id="fig|1308866.3.peg.135"/>
<dbReference type="AlphaFoldDB" id="N4WYT7"/>
<feature type="region of interest" description="Disordered" evidence="1">
    <location>
        <begin position="1"/>
        <end position="30"/>
    </location>
</feature>
<evidence type="ECO:0000313" key="3">
    <source>
        <dbReference type="Proteomes" id="UP000012283"/>
    </source>
</evidence>
<gene>
    <name evidence="2" type="ORF">J416_00659</name>
</gene>
<evidence type="ECO:0000256" key="1">
    <source>
        <dbReference type="SAM" id="MobiDB-lite"/>
    </source>
</evidence>
<dbReference type="RefSeq" id="WP_003462820.1">
    <property type="nucleotide sequence ID" value="NZ_APML01000004.1"/>
</dbReference>